<evidence type="ECO:0000313" key="9">
    <source>
        <dbReference type="EMBL" id="GFS23624.1"/>
    </source>
</evidence>
<feature type="compositionally biased region" description="Polar residues" evidence="7">
    <location>
        <begin position="106"/>
        <end position="115"/>
    </location>
</feature>
<feature type="signal peptide" evidence="8">
    <location>
        <begin position="1"/>
        <end position="24"/>
    </location>
</feature>
<comment type="subcellular location">
    <subcellularLocation>
        <location evidence="1">Membrane</location>
        <topology evidence="1">Multi-pass membrane protein</topology>
    </subcellularLocation>
</comment>
<evidence type="ECO:0000256" key="4">
    <source>
        <dbReference type="ARBA" id="ARBA00023136"/>
    </source>
</evidence>
<evidence type="ECO:0000256" key="6">
    <source>
        <dbReference type="ARBA" id="ARBA00023180"/>
    </source>
</evidence>
<evidence type="ECO:0000256" key="1">
    <source>
        <dbReference type="ARBA" id="ARBA00004141"/>
    </source>
</evidence>
<evidence type="ECO:0000256" key="2">
    <source>
        <dbReference type="ARBA" id="ARBA00022692"/>
    </source>
</evidence>
<name>A0AAV4JLK0_9GAST</name>
<feature type="compositionally biased region" description="Basic residues" evidence="7">
    <location>
        <begin position="79"/>
        <end position="97"/>
    </location>
</feature>
<feature type="region of interest" description="Disordered" evidence="7">
    <location>
        <begin position="79"/>
        <end position="173"/>
    </location>
</feature>
<evidence type="ECO:0000256" key="3">
    <source>
        <dbReference type="ARBA" id="ARBA00022989"/>
    </source>
</evidence>
<dbReference type="InterPro" id="IPR050726">
    <property type="entry name" value="mGluR"/>
</dbReference>
<keyword evidence="4" id="KW-0472">Membrane</keyword>
<protein>
    <submittedName>
        <fullName evidence="9">Metabotropic glutamate receptor</fullName>
    </submittedName>
</protein>
<gene>
    <name evidence="9" type="ORF">ElyMa_005137700</name>
</gene>
<dbReference type="GO" id="GO:0004930">
    <property type="term" value="F:G protein-coupled receptor activity"/>
    <property type="evidence" value="ECO:0007669"/>
    <property type="project" value="InterPro"/>
</dbReference>
<dbReference type="InterPro" id="IPR000337">
    <property type="entry name" value="GPCR_3"/>
</dbReference>
<reference evidence="9 10" key="1">
    <citation type="journal article" date="2021" name="Elife">
        <title>Chloroplast acquisition without the gene transfer in kleptoplastic sea slugs, Plakobranchus ocellatus.</title>
        <authorList>
            <person name="Maeda T."/>
            <person name="Takahashi S."/>
            <person name="Yoshida T."/>
            <person name="Shimamura S."/>
            <person name="Takaki Y."/>
            <person name="Nagai Y."/>
            <person name="Toyoda A."/>
            <person name="Suzuki Y."/>
            <person name="Arimoto A."/>
            <person name="Ishii H."/>
            <person name="Satoh N."/>
            <person name="Nishiyama T."/>
            <person name="Hasebe M."/>
            <person name="Maruyama T."/>
            <person name="Minagawa J."/>
            <person name="Obokata J."/>
            <person name="Shigenobu S."/>
        </authorList>
    </citation>
    <scope>NUCLEOTIDE SEQUENCE [LARGE SCALE GENOMIC DNA]</scope>
</reference>
<keyword evidence="5 9" id="KW-0675">Receptor</keyword>
<evidence type="ECO:0000256" key="5">
    <source>
        <dbReference type="ARBA" id="ARBA00023170"/>
    </source>
</evidence>
<evidence type="ECO:0000313" key="10">
    <source>
        <dbReference type="Proteomes" id="UP000762676"/>
    </source>
</evidence>
<dbReference type="GO" id="GO:0016020">
    <property type="term" value="C:membrane"/>
    <property type="evidence" value="ECO:0007669"/>
    <property type="project" value="UniProtKB-SubCell"/>
</dbReference>
<feature type="compositionally biased region" description="Polar residues" evidence="7">
    <location>
        <begin position="163"/>
        <end position="173"/>
    </location>
</feature>
<dbReference type="PRINTS" id="PR00248">
    <property type="entry name" value="GPCRMGR"/>
</dbReference>
<feature type="chain" id="PRO_5043741530" evidence="8">
    <location>
        <begin position="25"/>
        <end position="332"/>
    </location>
</feature>
<evidence type="ECO:0000256" key="8">
    <source>
        <dbReference type="SAM" id="SignalP"/>
    </source>
</evidence>
<comment type="caution">
    <text evidence="9">The sequence shown here is derived from an EMBL/GenBank/DDBJ whole genome shotgun (WGS) entry which is preliminary data.</text>
</comment>
<keyword evidence="6" id="KW-0325">Glycoprotein</keyword>
<keyword evidence="3" id="KW-1133">Transmembrane helix</keyword>
<sequence>MVGLYTSFPHLMIYSALLVISGECVSRNERESLNEEKPPFSYAVYDLAGAKESYHFKRENEVPISHARNFDSGVLKSHLIRHRHRSRPSPLRKHSSRSLKSSVSSEILNSTTQLPALNRRSKHLKKGVYGLHRTRKRSYEKEDPGGKKPELQDKEVVRESKNGGDTSSSFVSLTNTNNHAADRASDMLIDHRQNPSSAPSKESKYLIDRSNVSQPGPQYSMVSNLTKFSPKLFNFTWPVREAASVVEGQIVLGALHMIHERSHEYECGKVMEQGGIQALEAMLYTLDYVNGQGHAEQLIPGVRLGILAKDDCDTDILGLEQALDFIRGKFRF</sequence>
<dbReference type="AlphaFoldDB" id="A0AAV4JLK0"/>
<dbReference type="Gene3D" id="3.40.50.2300">
    <property type="match status" value="1"/>
</dbReference>
<accession>A0AAV4JLK0</accession>
<keyword evidence="8" id="KW-0732">Signal</keyword>
<evidence type="ECO:0000256" key="7">
    <source>
        <dbReference type="SAM" id="MobiDB-lite"/>
    </source>
</evidence>
<keyword evidence="10" id="KW-1185">Reference proteome</keyword>
<dbReference type="PANTHER" id="PTHR24060">
    <property type="entry name" value="METABOTROPIC GLUTAMATE RECEPTOR"/>
    <property type="match status" value="1"/>
</dbReference>
<dbReference type="InterPro" id="IPR028082">
    <property type="entry name" value="Peripla_BP_I"/>
</dbReference>
<dbReference type="EMBL" id="BMAT01010285">
    <property type="protein sequence ID" value="GFS23624.1"/>
    <property type="molecule type" value="Genomic_DNA"/>
</dbReference>
<feature type="compositionally biased region" description="Basic residues" evidence="7">
    <location>
        <begin position="119"/>
        <end position="136"/>
    </location>
</feature>
<organism evidence="9 10">
    <name type="scientific">Elysia marginata</name>
    <dbReference type="NCBI Taxonomy" id="1093978"/>
    <lineage>
        <taxon>Eukaryota</taxon>
        <taxon>Metazoa</taxon>
        <taxon>Spiralia</taxon>
        <taxon>Lophotrochozoa</taxon>
        <taxon>Mollusca</taxon>
        <taxon>Gastropoda</taxon>
        <taxon>Heterobranchia</taxon>
        <taxon>Euthyneura</taxon>
        <taxon>Panpulmonata</taxon>
        <taxon>Sacoglossa</taxon>
        <taxon>Placobranchoidea</taxon>
        <taxon>Plakobranchidae</taxon>
        <taxon>Elysia</taxon>
    </lineage>
</organism>
<dbReference type="SUPFAM" id="SSF53822">
    <property type="entry name" value="Periplasmic binding protein-like I"/>
    <property type="match status" value="1"/>
</dbReference>
<dbReference type="Proteomes" id="UP000762676">
    <property type="component" value="Unassembled WGS sequence"/>
</dbReference>
<keyword evidence="2" id="KW-0812">Transmembrane</keyword>
<feature type="compositionally biased region" description="Basic and acidic residues" evidence="7">
    <location>
        <begin position="137"/>
        <end position="162"/>
    </location>
</feature>
<proteinExistence type="predicted"/>